<dbReference type="AlphaFoldDB" id="A0A328BYF9"/>
<reference evidence="3" key="1">
    <citation type="submission" date="2018-02" db="EMBL/GenBank/DDBJ databases">
        <title>Glaesserella australis sp. nov., isolated from the lungs of pigs.</title>
        <authorList>
            <person name="Turni C."/>
            <person name="Christensen H."/>
        </authorList>
    </citation>
    <scope>NUCLEOTIDE SEQUENCE [LARGE SCALE GENOMIC DNA]</scope>
    <source>
        <strain evidence="3">HS4635</strain>
    </source>
</reference>
<evidence type="ECO:0000259" key="1">
    <source>
        <dbReference type="Pfam" id="PF07157"/>
    </source>
</evidence>
<proteinExistence type="predicted"/>
<dbReference type="EMBL" id="PTPX01000014">
    <property type="protein sequence ID" value="RAL18487.1"/>
    <property type="molecule type" value="Genomic_DNA"/>
</dbReference>
<feature type="domain" description="DNA circulation N-terminal" evidence="1">
    <location>
        <begin position="6"/>
        <end position="90"/>
    </location>
</feature>
<name>A0A328BYF9_9PAST</name>
<sequence length="433" mass="48102">MWIVPMQTASYKGVKFETISVNDSFDRALVSHSYPYVNGEDLEDMGLNAHNVQMQAIFNGEGFYTDLKKFLNVLQQQGAGVLVHPILGRMPNMVCASASIRFDAENVNYCALDLSFKEAGEPTPIFVFESAILSKIDNLIAELEAVFEAGSDYWSAVMNAASAGANWKARVLGLWGGLYATFESVRTLFGLDNKKYHISGTASKTKFNTQASEAMMQLKEMVEIGLETTSQRSALTFQARLRNMTEAVANMKAIPQAISEDETLNRSKTVKLKHSDVAELSMMLDLIAFSKFTEFAVLLIEDEQDTLITYELEALNYAVRIEALGLINKIRASQRADMEVEPSAKTTAIYETSEALIESLRQTTHDFSALVIAAINRKPPLMVRSSPLNGTIHQIAHAFYGDYTRADELLLLNPTIRLPNFIKEGDLLNAYAK</sequence>
<dbReference type="Proteomes" id="UP000248689">
    <property type="component" value="Unassembled WGS sequence"/>
</dbReference>
<accession>A0A328BYF9</accession>
<dbReference type="InterPro" id="IPR009826">
    <property type="entry name" value="DNA_circ_N"/>
</dbReference>
<evidence type="ECO:0000313" key="3">
    <source>
        <dbReference type="Proteomes" id="UP000248689"/>
    </source>
</evidence>
<organism evidence="2 3">
    <name type="scientific">Glaesserella australis</name>
    <dbReference type="NCBI Taxonomy" id="2094024"/>
    <lineage>
        <taxon>Bacteria</taxon>
        <taxon>Pseudomonadati</taxon>
        <taxon>Pseudomonadota</taxon>
        <taxon>Gammaproteobacteria</taxon>
        <taxon>Pasteurellales</taxon>
        <taxon>Pasteurellaceae</taxon>
        <taxon>Glaesserella</taxon>
    </lineage>
</organism>
<dbReference type="Pfam" id="PF07157">
    <property type="entry name" value="DNA_circ_N"/>
    <property type="match status" value="1"/>
</dbReference>
<evidence type="ECO:0000313" key="2">
    <source>
        <dbReference type="EMBL" id="RAL18487.1"/>
    </source>
</evidence>
<keyword evidence="3" id="KW-1185">Reference proteome</keyword>
<comment type="caution">
    <text evidence="2">The sequence shown here is derived from an EMBL/GenBank/DDBJ whole genome shotgun (WGS) entry which is preliminary data.</text>
</comment>
<protein>
    <recommendedName>
        <fullName evidence="1">DNA circulation N-terminal domain-containing protein</fullName>
    </recommendedName>
</protein>
<gene>
    <name evidence="2" type="ORF">C5N92_07165</name>
</gene>
<dbReference type="OrthoDB" id="378644at2"/>